<accession>A0A367E8U1</accession>
<protein>
    <submittedName>
        <fullName evidence="7">FAD-binding protein</fullName>
    </submittedName>
</protein>
<evidence type="ECO:0000256" key="1">
    <source>
        <dbReference type="ARBA" id="ARBA00001974"/>
    </source>
</evidence>
<evidence type="ECO:0000256" key="3">
    <source>
        <dbReference type="ARBA" id="ARBA00022630"/>
    </source>
</evidence>
<dbReference type="InterPro" id="IPR036318">
    <property type="entry name" value="FAD-bd_PCMH-like_sf"/>
</dbReference>
<dbReference type="InterPro" id="IPR016169">
    <property type="entry name" value="FAD-bd_PCMH_sub2"/>
</dbReference>
<dbReference type="PANTHER" id="PTHR42973">
    <property type="entry name" value="BINDING OXIDOREDUCTASE, PUTATIVE (AFU_ORTHOLOGUE AFUA_1G17690)-RELATED"/>
    <property type="match status" value="1"/>
</dbReference>
<dbReference type="Proteomes" id="UP000252914">
    <property type="component" value="Unassembled WGS sequence"/>
</dbReference>
<dbReference type="Pfam" id="PF08031">
    <property type="entry name" value="BBE"/>
    <property type="match status" value="1"/>
</dbReference>
<name>A0A367E8U1_9ACTN</name>
<dbReference type="InterPro" id="IPR012951">
    <property type="entry name" value="BBE"/>
</dbReference>
<dbReference type="EMBL" id="QOIN01000070">
    <property type="protein sequence ID" value="RCG14474.1"/>
    <property type="molecule type" value="Genomic_DNA"/>
</dbReference>
<evidence type="ECO:0000256" key="2">
    <source>
        <dbReference type="ARBA" id="ARBA00005466"/>
    </source>
</evidence>
<dbReference type="InterPro" id="IPR006094">
    <property type="entry name" value="Oxid_FAD_bind_N"/>
</dbReference>
<evidence type="ECO:0000256" key="5">
    <source>
        <dbReference type="ARBA" id="ARBA00023002"/>
    </source>
</evidence>
<comment type="caution">
    <text evidence="7">The sequence shown here is derived from an EMBL/GenBank/DDBJ whole genome shotgun (WGS) entry which is preliminary data.</text>
</comment>
<sequence length="513" mass="55170">MPEPGTAGAALAPIVVTPGEARYDDMVSGYNKRWIGTPDRIRVIRSTAEAVDAVQELVDAGTRFSVRSGGGCFEDFVDNPEIEVVLDLSTLDEVTYDEERRAFAIQPGAILLNVYDTLLHRWGVTLPGGLCYSVGMGGHACGGGYGLMSRQFGLVVDHLYAVEVVVVDAAGRVGAVVATAEPDDPHHDLWWAHTGGGGGNFGVVTRYWFRTPGASGDDPRVLLPQPPSHVLLNVAAIPWTAIEGADFTRLLRNYIAWQNAHSAPGTPETALSSLLGLNHVSAGAVTLITQVDATVDGAEGILADHLAAIGEGTADGIREALAPAPTKATWGQVTRYVSTSNYAAPAVRVKAKSAYLRGNFTTEQAETIHRFLTTGEYSNPGASLIIFPYGGQIGTVAPDATAIPQRDSVVKMQYQAWWTDPAADERHLAWVRGMYKDVYVETGGVPVPDGTWDGCYINYADADLADPAHNTSGIPWPALYYKDSYPRLQRVKARWDPRNVFRHALSVEPSTAE</sequence>
<dbReference type="Pfam" id="PF01565">
    <property type="entry name" value="FAD_binding_4"/>
    <property type="match status" value="1"/>
</dbReference>
<dbReference type="GO" id="GO:0016491">
    <property type="term" value="F:oxidoreductase activity"/>
    <property type="evidence" value="ECO:0007669"/>
    <property type="project" value="UniProtKB-KW"/>
</dbReference>
<organism evidence="7 8">
    <name type="scientific">Streptomyces diacarni</name>
    <dbReference type="NCBI Taxonomy" id="2800381"/>
    <lineage>
        <taxon>Bacteria</taxon>
        <taxon>Bacillati</taxon>
        <taxon>Actinomycetota</taxon>
        <taxon>Actinomycetes</taxon>
        <taxon>Kitasatosporales</taxon>
        <taxon>Streptomycetaceae</taxon>
        <taxon>Streptomyces</taxon>
    </lineage>
</organism>
<evidence type="ECO:0000259" key="6">
    <source>
        <dbReference type="PROSITE" id="PS51387"/>
    </source>
</evidence>
<dbReference type="PROSITE" id="PS51387">
    <property type="entry name" value="FAD_PCMH"/>
    <property type="match status" value="1"/>
</dbReference>
<evidence type="ECO:0000313" key="7">
    <source>
        <dbReference type="EMBL" id="RCG14474.1"/>
    </source>
</evidence>
<dbReference type="SUPFAM" id="SSF56176">
    <property type="entry name" value="FAD-binding/transporter-associated domain-like"/>
    <property type="match status" value="1"/>
</dbReference>
<dbReference type="Gene3D" id="3.40.462.20">
    <property type="match status" value="1"/>
</dbReference>
<keyword evidence="4" id="KW-0274">FAD</keyword>
<evidence type="ECO:0000256" key="4">
    <source>
        <dbReference type="ARBA" id="ARBA00022827"/>
    </source>
</evidence>
<dbReference type="PANTHER" id="PTHR42973:SF39">
    <property type="entry name" value="FAD-BINDING PCMH-TYPE DOMAIN-CONTAINING PROTEIN"/>
    <property type="match status" value="1"/>
</dbReference>
<proteinExistence type="inferred from homology"/>
<keyword evidence="5" id="KW-0560">Oxidoreductase</keyword>
<keyword evidence="3" id="KW-0285">Flavoprotein</keyword>
<dbReference type="Gene3D" id="3.30.465.10">
    <property type="match status" value="1"/>
</dbReference>
<dbReference type="RefSeq" id="WP_114025482.1">
    <property type="nucleotide sequence ID" value="NZ_QOIN01000070.1"/>
</dbReference>
<dbReference type="InterPro" id="IPR016166">
    <property type="entry name" value="FAD-bd_PCMH"/>
</dbReference>
<evidence type="ECO:0000313" key="8">
    <source>
        <dbReference type="Proteomes" id="UP000252914"/>
    </source>
</evidence>
<reference evidence="7 8" key="1">
    <citation type="submission" date="2018-06" db="EMBL/GenBank/DDBJ databases">
        <title>Streptomyces reniochalinae sp. nov. and Streptomyces diacarnus sp. nov. from marine sponges.</title>
        <authorList>
            <person name="Li L."/>
        </authorList>
    </citation>
    <scope>NUCLEOTIDE SEQUENCE [LARGE SCALE GENOMIC DNA]</scope>
    <source>
        <strain evidence="7 8">LHW51701</strain>
    </source>
</reference>
<keyword evidence="8" id="KW-1185">Reference proteome</keyword>
<dbReference type="GO" id="GO:0071949">
    <property type="term" value="F:FAD binding"/>
    <property type="evidence" value="ECO:0007669"/>
    <property type="project" value="InterPro"/>
</dbReference>
<feature type="domain" description="FAD-binding PCMH-type" evidence="6">
    <location>
        <begin position="34"/>
        <end position="214"/>
    </location>
</feature>
<comment type="similarity">
    <text evidence="2">Belongs to the oxygen-dependent FAD-linked oxidoreductase family.</text>
</comment>
<gene>
    <name evidence="7" type="ORF">DTL70_31740</name>
</gene>
<dbReference type="AlphaFoldDB" id="A0A367E8U1"/>
<dbReference type="InterPro" id="IPR050416">
    <property type="entry name" value="FAD-linked_Oxidoreductase"/>
</dbReference>
<comment type="cofactor">
    <cofactor evidence="1">
        <name>FAD</name>
        <dbReference type="ChEBI" id="CHEBI:57692"/>
    </cofactor>
</comment>